<dbReference type="InterPro" id="IPR042089">
    <property type="entry name" value="Peptidase_M13_dom_2"/>
</dbReference>
<dbReference type="Proteomes" id="UP000600865">
    <property type="component" value="Unassembled WGS sequence"/>
</dbReference>
<dbReference type="GO" id="GO:0004222">
    <property type="term" value="F:metalloendopeptidase activity"/>
    <property type="evidence" value="ECO:0007669"/>
    <property type="project" value="InterPro"/>
</dbReference>
<sequence length="693" mass="77033">MSLKFVMGTSFAVLSLALAACSEKSVETEMTEVTKTMTVEPKSAVLGTFGIATKHMDTAVDPGENFYEFVNGTWLKNKEIPADRSRFGAFNVLSDQAETRVRKIIETAASKSDPSADEKRIGDFYNAFLNTDLIEEKGLAPVQPALDRIKAAETHGDILALMADTGLGLASPVSPYVYIDAKKNDEYIVYMTQSGLSLPNRDYYFDESEKGQKILKGYRDLASTMLSEAGAENAAKRAEAVLAFETALAEGHWTRVQQRDRDLTYNKMSTAELAEMAPGVNWDMMLTALGLGEQETVIIREKSAIENAAKVFADTPVDVLKDYLTVSLMNGHSAYLPARIDDANFEFYGKTLRGQEEQRPRWKRGVSAVNGTLGEVVGKVYVKEHFPPNSKVQMDELVENIRGAFKTGIDGLEWMGDDTKKQAQYKLAKFNPKIGYPDRWETYEGLNVDRDDLIGTIQSARKWSWEDSIGQLGQPIDRDEWGMTPQTVNAYYNSILNEIVFPAAILDAPFFDPNADPAVNYGGIGAVIGHEMGHGFDDQGRKSDGDGIQRDWWTEADAEAYEARAKLLADQYSAFEPLPGENLDGRLGLGENIGDLTGVTMAYNAYKKSLNGEEAPVIDGYTGDQRFFMAWAQVWAIKWREEALSAQIKNGPHSPGEFRANGIVRNFQPWYDAFGITEDDAMYLAPENRVKIW</sequence>
<feature type="signal peptide" evidence="8">
    <location>
        <begin position="1"/>
        <end position="19"/>
    </location>
</feature>
<reference evidence="11 12" key="1">
    <citation type="journal article" date="2014" name="Int. J. Syst. Evol. Microbiol.">
        <title>Complete genome sequence of Corynebacterium casei LMG S-19264T (=DSM 44701T), isolated from a smear-ripened cheese.</title>
        <authorList>
            <consortium name="US DOE Joint Genome Institute (JGI-PGF)"/>
            <person name="Walter F."/>
            <person name="Albersmeier A."/>
            <person name="Kalinowski J."/>
            <person name="Ruckert C."/>
        </authorList>
    </citation>
    <scope>NUCLEOTIDE SEQUENCE [LARGE SCALE GENOMIC DNA]</scope>
    <source>
        <strain evidence="11 12">KCTC 23968</strain>
    </source>
</reference>
<name>A0A918NJC9_9PROT</name>
<dbReference type="InterPro" id="IPR018497">
    <property type="entry name" value="Peptidase_M13_C"/>
</dbReference>
<protein>
    <submittedName>
        <fullName evidence="11">Zinc metalloprotease</fullName>
    </submittedName>
</protein>
<evidence type="ECO:0000256" key="8">
    <source>
        <dbReference type="SAM" id="SignalP"/>
    </source>
</evidence>
<dbReference type="PROSITE" id="PS51257">
    <property type="entry name" value="PROKAR_LIPOPROTEIN"/>
    <property type="match status" value="1"/>
</dbReference>
<evidence type="ECO:0000259" key="9">
    <source>
        <dbReference type="Pfam" id="PF01431"/>
    </source>
</evidence>
<dbReference type="RefSeq" id="WP_233350030.1">
    <property type="nucleotide sequence ID" value="NZ_BMYV01000002.1"/>
</dbReference>
<evidence type="ECO:0000259" key="10">
    <source>
        <dbReference type="Pfam" id="PF05649"/>
    </source>
</evidence>
<dbReference type="Pfam" id="PF05649">
    <property type="entry name" value="Peptidase_M13_N"/>
    <property type="match status" value="1"/>
</dbReference>
<evidence type="ECO:0000256" key="1">
    <source>
        <dbReference type="ARBA" id="ARBA00001947"/>
    </source>
</evidence>
<dbReference type="PROSITE" id="PS51885">
    <property type="entry name" value="NEPRILYSIN"/>
    <property type="match status" value="1"/>
</dbReference>
<keyword evidence="5" id="KW-0378">Hydrolase</keyword>
<evidence type="ECO:0000256" key="3">
    <source>
        <dbReference type="ARBA" id="ARBA00022670"/>
    </source>
</evidence>
<keyword evidence="7 11" id="KW-0482">Metalloprotease</keyword>
<dbReference type="EMBL" id="BMYV01000002">
    <property type="protein sequence ID" value="GGX71720.1"/>
    <property type="molecule type" value="Genomic_DNA"/>
</dbReference>
<accession>A0A918NJC9</accession>
<dbReference type="InterPro" id="IPR024079">
    <property type="entry name" value="MetalloPept_cat_dom_sf"/>
</dbReference>
<evidence type="ECO:0000256" key="2">
    <source>
        <dbReference type="ARBA" id="ARBA00007357"/>
    </source>
</evidence>
<keyword evidence="3" id="KW-0645">Protease</keyword>
<dbReference type="GO" id="GO:0016485">
    <property type="term" value="P:protein processing"/>
    <property type="evidence" value="ECO:0007669"/>
    <property type="project" value="TreeGrafter"/>
</dbReference>
<evidence type="ECO:0000313" key="11">
    <source>
        <dbReference type="EMBL" id="GGX71720.1"/>
    </source>
</evidence>
<dbReference type="SUPFAM" id="SSF55486">
    <property type="entry name" value="Metalloproteases ('zincins'), catalytic domain"/>
    <property type="match status" value="1"/>
</dbReference>
<evidence type="ECO:0000256" key="6">
    <source>
        <dbReference type="ARBA" id="ARBA00022833"/>
    </source>
</evidence>
<gene>
    <name evidence="11" type="ORF">GCM10011309_22430</name>
</gene>
<dbReference type="PANTHER" id="PTHR11733:SF167">
    <property type="entry name" value="FI17812P1-RELATED"/>
    <property type="match status" value="1"/>
</dbReference>
<dbReference type="InterPro" id="IPR000718">
    <property type="entry name" value="Peptidase_M13"/>
</dbReference>
<dbReference type="Gene3D" id="3.40.390.10">
    <property type="entry name" value="Collagenase (Catalytic Domain)"/>
    <property type="match status" value="1"/>
</dbReference>
<evidence type="ECO:0000256" key="4">
    <source>
        <dbReference type="ARBA" id="ARBA00022723"/>
    </source>
</evidence>
<dbReference type="PANTHER" id="PTHR11733">
    <property type="entry name" value="ZINC METALLOPROTEASE FAMILY M13 NEPRILYSIN-RELATED"/>
    <property type="match status" value="1"/>
</dbReference>
<keyword evidence="12" id="KW-1185">Reference proteome</keyword>
<keyword evidence="6" id="KW-0862">Zinc</keyword>
<comment type="similarity">
    <text evidence="2">Belongs to the peptidase M13 family.</text>
</comment>
<keyword evidence="8" id="KW-0732">Signal</keyword>
<dbReference type="InterPro" id="IPR008753">
    <property type="entry name" value="Peptidase_M13_N"/>
</dbReference>
<evidence type="ECO:0000256" key="5">
    <source>
        <dbReference type="ARBA" id="ARBA00022801"/>
    </source>
</evidence>
<dbReference type="AlphaFoldDB" id="A0A918NJC9"/>
<dbReference type="Pfam" id="PF01431">
    <property type="entry name" value="Peptidase_M13"/>
    <property type="match status" value="1"/>
</dbReference>
<feature type="domain" description="Peptidase M13 C-terminal" evidence="9">
    <location>
        <begin position="489"/>
        <end position="690"/>
    </location>
</feature>
<evidence type="ECO:0000313" key="12">
    <source>
        <dbReference type="Proteomes" id="UP000600865"/>
    </source>
</evidence>
<proteinExistence type="inferred from homology"/>
<organism evidence="11 12">
    <name type="scientific">Litorimonas cladophorae</name>
    <dbReference type="NCBI Taxonomy" id="1220491"/>
    <lineage>
        <taxon>Bacteria</taxon>
        <taxon>Pseudomonadati</taxon>
        <taxon>Pseudomonadota</taxon>
        <taxon>Alphaproteobacteria</taxon>
        <taxon>Maricaulales</taxon>
        <taxon>Robiginitomaculaceae</taxon>
    </lineage>
</organism>
<feature type="domain" description="Peptidase M13 N-terminal" evidence="10">
    <location>
        <begin position="62"/>
        <end position="437"/>
    </location>
</feature>
<dbReference type="CDD" id="cd08662">
    <property type="entry name" value="M13"/>
    <property type="match status" value="1"/>
</dbReference>
<keyword evidence="4" id="KW-0479">Metal-binding</keyword>
<evidence type="ECO:0000256" key="7">
    <source>
        <dbReference type="ARBA" id="ARBA00023049"/>
    </source>
</evidence>
<dbReference type="GO" id="GO:0005886">
    <property type="term" value="C:plasma membrane"/>
    <property type="evidence" value="ECO:0007669"/>
    <property type="project" value="TreeGrafter"/>
</dbReference>
<dbReference type="PRINTS" id="PR00786">
    <property type="entry name" value="NEPRILYSIN"/>
</dbReference>
<dbReference type="GO" id="GO:0046872">
    <property type="term" value="F:metal ion binding"/>
    <property type="evidence" value="ECO:0007669"/>
    <property type="project" value="UniProtKB-KW"/>
</dbReference>
<feature type="chain" id="PRO_5036699302" evidence="8">
    <location>
        <begin position="20"/>
        <end position="693"/>
    </location>
</feature>
<comment type="caution">
    <text evidence="11">The sequence shown here is derived from an EMBL/GenBank/DDBJ whole genome shotgun (WGS) entry which is preliminary data.</text>
</comment>
<comment type="cofactor">
    <cofactor evidence="1">
        <name>Zn(2+)</name>
        <dbReference type="ChEBI" id="CHEBI:29105"/>
    </cofactor>
</comment>
<dbReference type="Gene3D" id="1.10.1380.10">
    <property type="entry name" value="Neutral endopeptidase , domain2"/>
    <property type="match status" value="1"/>
</dbReference>